<evidence type="ECO:0000313" key="3">
    <source>
        <dbReference type="EnsemblMetazoa" id="XP_014239981.1"/>
    </source>
</evidence>
<dbReference type="Pfam" id="PF23135">
    <property type="entry name" value="TRI4_N"/>
    <property type="match status" value="1"/>
</dbReference>
<dbReference type="Gene3D" id="2.30.130.30">
    <property type="entry name" value="Hypothetical protein"/>
    <property type="match status" value="1"/>
</dbReference>
<dbReference type="InterPro" id="IPR007374">
    <property type="entry name" value="ASCH_domain"/>
</dbReference>
<dbReference type="CDD" id="cd06554">
    <property type="entry name" value="ASCH_ASC-1_like"/>
    <property type="match status" value="1"/>
</dbReference>
<dbReference type="RefSeq" id="XP_014239981.1">
    <property type="nucleotide sequence ID" value="XM_014384495.2"/>
</dbReference>
<dbReference type="PANTHER" id="PTHR12963">
    <property type="entry name" value="THYROID RECEPTOR INTERACTING PROTEIN RELATED"/>
    <property type="match status" value="1"/>
</dbReference>
<dbReference type="EnsemblMetazoa" id="XM_014384495.2">
    <property type="protein sequence ID" value="XP_014239981.1"/>
    <property type="gene ID" value="LOC106661230"/>
</dbReference>
<dbReference type="InterPro" id="IPR015947">
    <property type="entry name" value="PUA-like_sf"/>
</dbReference>
<dbReference type="Pfam" id="PF23134">
    <property type="entry name" value="TRIP4_3rd"/>
    <property type="match status" value="1"/>
</dbReference>
<dbReference type="InterPro" id="IPR009349">
    <property type="entry name" value="TRIP4/RQT4_C2HC5_Znf"/>
</dbReference>
<dbReference type="GO" id="GO:0005634">
    <property type="term" value="C:nucleus"/>
    <property type="evidence" value="ECO:0007669"/>
    <property type="project" value="InterPro"/>
</dbReference>
<dbReference type="GeneID" id="106661230"/>
<evidence type="ECO:0000256" key="1">
    <source>
        <dbReference type="SAM" id="MobiDB-lite"/>
    </source>
</evidence>
<dbReference type="OMA" id="CGDPVHT"/>
<evidence type="ECO:0000259" key="2">
    <source>
        <dbReference type="SMART" id="SM01022"/>
    </source>
</evidence>
<dbReference type="GO" id="GO:0180022">
    <property type="term" value="C:RQC-trigger complex"/>
    <property type="evidence" value="ECO:0007669"/>
    <property type="project" value="InterPro"/>
</dbReference>
<dbReference type="KEGG" id="clec:106661230"/>
<sequence length="489" mass="56364">MDEQQFKEWVMNELSSLLTFVVTEDVVNNICLIESARDLEVHLASLLDLTNPNHKNFVQNLLAKRQSLISRGYKKKEYDNYLQTCKATDKSKKKGVKQKQEKKTQETSQDIEQKTKDKKTKFVNFFSHDNVVLLQGRHLCNCQASKHSLINNCLKCGRIVCEQEGPGPCMFCSKMVYRRGENSNNNTLSDKSLEGALELRDRLLEYDKSSEQRTKVIDDESDYFSTNSVWLPKEMREELKRKEEELQALKHSRAKHLILDFTGRCIVDDDFRTLNKENSILEELSGMMHSMNVKDVPNDNLDPKSTEYIEPIYLPTSQKELIGTCWHASSGRVQDKEVLEMSDLGVCLSMHQPWATLLVAGIKKHEGRSWYTSHRGRLWIAAAGKQPTKEDIEEVQDQYRKLRGDNVKFPSKYPVGCLLGFVNVVNCLAQEEYREHFPYGESDEPFVFICENPTPSPVLFPMKGKHKIYKLDTKIHQAAAQCIQRLANK</sequence>
<feature type="compositionally biased region" description="Basic and acidic residues" evidence="1">
    <location>
        <begin position="98"/>
        <end position="113"/>
    </location>
</feature>
<name>A0A8I6R7N4_CIMLE</name>
<dbReference type="FunFam" id="2.30.130.30:FF:000006">
    <property type="entry name" value="Putative_zinc_finger_motif_-_C2HC5-type /ASCH_domain_containing_protein_-_putative"/>
    <property type="match status" value="1"/>
</dbReference>
<evidence type="ECO:0000313" key="4">
    <source>
        <dbReference type="Proteomes" id="UP000494040"/>
    </source>
</evidence>
<dbReference type="AlphaFoldDB" id="A0A8I6R7N4"/>
<dbReference type="PANTHER" id="PTHR12963:SF4">
    <property type="entry name" value="ACTIVATING SIGNAL COINTEGRATOR 1"/>
    <property type="match status" value="1"/>
</dbReference>
<dbReference type="InterPro" id="IPR056994">
    <property type="entry name" value="TRI4_N"/>
</dbReference>
<feature type="region of interest" description="Disordered" evidence="1">
    <location>
        <begin position="93"/>
        <end position="113"/>
    </location>
</feature>
<dbReference type="SUPFAM" id="SSF88697">
    <property type="entry name" value="PUA domain-like"/>
    <property type="match status" value="1"/>
</dbReference>
<accession>A0A8I6R7N4</accession>
<dbReference type="Pfam" id="PF04266">
    <property type="entry name" value="ASCH"/>
    <property type="match status" value="1"/>
</dbReference>
<dbReference type="GO" id="GO:0008270">
    <property type="term" value="F:zinc ion binding"/>
    <property type="evidence" value="ECO:0007669"/>
    <property type="project" value="InterPro"/>
</dbReference>
<keyword evidence="4" id="KW-1185">Reference proteome</keyword>
<organism evidence="3 4">
    <name type="scientific">Cimex lectularius</name>
    <name type="common">Bed bug</name>
    <name type="synonym">Acanthia lectularia</name>
    <dbReference type="NCBI Taxonomy" id="79782"/>
    <lineage>
        <taxon>Eukaryota</taxon>
        <taxon>Metazoa</taxon>
        <taxon>Ecdysozoa</taxon>
        <taxon>Arthropoda</taxon>
        <taxon>Hexapoda</taxon>
        <taxon>Insecta</taxon>
        <taxon>Pterygota</taxon>
        <taxon>Neoptera</taxon>
        <taxon>Paraneoptera</taxon>
        <taxon>Hemiptera</taxon>
        <taxon>Heteroptera</taxon>
        <taxon>Panheteroptera</taxon>
        <taxon>Cimicomorpha</taxon>
        <taxon>Cimicidae</taxon>
        <taxon>Cimex</taxon>
    </lineage>
</organism>
<dbReference type="SMART" id="SM01022">
    <property type="entry name" value="ASCH"/>
    <property type="match status" value="1"/>
</dbReference>
<dbReference type="OrthoDB" id="338816at2759"/>
<dbReference type="GO" id="GO:0072344">
    <property type="term" value="P:rescue of stalled ribosome"/>
    <property type="evidence" value="ECO:0007669"/>
    <property type="project" value="InterPro"/>
</dbReference>
<dbReference type="InterPro" id="IPR039128">
    <property type="entry name" value="TRIP4-like"/>
</dbReference>
<reference evidence="3" key="1">
    <citation type="submission" date="2022-01" db="UniProtKB">
        <authorList>
            <consortium name="EnsemblMetazoa"/>
        </authorList>
    </citation>
    <scope>IDENTIFICATION</scope>
</reference>
<dbReference type="InterPro" id="IPR056993">
    <property type="entry name" value="TRIP4_3rd_dom"/>
</dbReference>
<dbReference type="Pfam" id="PF06221">
    <property type="entry name" value="zf-C2HC5"/>
    <property type="match status" value="1"/>
</dbReference>
<proteinExistence type="predicted"/>
<feature type="domain" description="ASCH" evidence="2">
    <location>
        <begin position="348"/>
        <end position="455"/>
    </location>
</feature>
<protein>
    <recommendedName>
        <fullName evidence="2">ASCH domain-containing protein</fullName>
    </recommendedName>
</protein>
<dbReference type="Proteomes" id="UP000494040">
    <property type="component" value="Unassembled WGS sequence"/>
</dbReference>